<dbReference type="InterPro" id="IPR011527">
    <property type="entry name" value="ABC1_TM_dom"/>
</dbReference>
<dbReference type="GO" id="GO:0005886">
    <property type="term" value="C:plasma membrane"/>
    <property type="evidence" value="ECO:0007669"/>
    <property type="project" value="UniProtKB-SubCell"/>
</dbReference>
<dbReference type="STRING" id="146536.AQI70_16035"/>
<evidence type="ECO:0000256" key="5">
    <source>
        <dbReference type="ARBA" id="ARBA00022989"/>
    </source>
</evidence>
<evidence type="ECO:0000256" key="7">
    <source>
        <dbReference type="SAM" id="MobiDB-lite"/>
    </source>
</evidence>
<dbReference type="SUPFAM" id="SSF52540">
    <property type="entry name" value="P-loop containing nucleoside triphosphate hydrolases"/>
    <property type="match status" value="1"/>
</dbReference>
<dbReference type="InterPro" id="IPR039421">
    <property type="entry name" value="Type_1_exporter"/>
</dbReference>
<dbReference type="GO" id="GO:0005524">
    <property type="term" value="F:ATP binding"/>
    <property type="evidence" value="ECO:0007669"/>
    <property type="project" value="UniProtKB-KW"/>
</dbReference>
<evidence type="ECO:0000313" key="11">
    <source>
        <dbReference type="EMBL" id="KUM76086.1"/>
    </source>
</evidence>
<comment type="subcellular location">
    <subcellularLocation>
        <location evidence="1">Cell membrane</location>
        <topology evidence="1">Multi-pass membrane protein</topology>
    </subcellularLocation>
</comment>
<gene>
    <name evidence="11" type="ORF">AQI70_16035</name>
</gene>
<dbReference type="PROSITE" id="PS50929">
    <property type="entry name" value="ABC_TM1F"/>
    <property type="match status" value="1"/>
</dbReference>
<dbReference type="Gene3D" id="3.40.50.300">
    <property type="entry name" value="P-loop containing nucleotide triphosphate hydrolases"/>
    <property type="match status" value="1"/>
</dbReference>
<feature type="region of interest" description="Disordered" evidence="7">
    <location>
        <begin position="319"/>
        <end position="340"/>
    </location>
</feature>
<evidence type="ECO:0000256" key="4">
    <source>
        <dbReference type="ARBA" id="ARBA00022840"/>
    </source>
</evidence>
<evidence type="ECO:0008006" key="13">
    <source>
        <dbReference type="Google" id="ProtNLM"/>
    </source>
</evidence>
<accession>A0A117PAH2</accession>
<evidence type="ECO:0000256" key="2">
    <source>
        <dbReference type="ARBA" id="ARBA00022692"/>
    </source>
</evidence>
<organism evidence="11 12">
    <name type="scientific">Streptomyces curacoi</name>
    <dbReference type="NCBI Taxonomy" id="146536"/>
    <lineage>
        <taxon>Bacteria</taxon>
        <taxon>Bacillati</taxon>
        <taxon>Actinomycetota</taxon>
        <taxon>Actinomycetes</taxon>
        <taxon>Kitasatosporales</taxon>
        <taxon>Streptomycetaceae</taxon>
        <taxon>Streptomyces</taxon>
    </lineage>
</organism>
<dbReference type="GO" id="GO:0140359">
    <property type="term" value="F:ABC-type transporter activity"/>
    <property type="evidence" value="ECO:0007669"/>
    <property type="project" value="InterPro"/>
</dbReference>
<dbReference type="SUPFAM" id="SSF90123">
    <property type="entry name" value="ABC transporter transmembrane region"/>
    <property type="match status" value="1"/>
</dbReference>
<feature type="domain" description="ABC transmembrane type-1" evidence="10">
    <location>
        <begin position="26"/>
        <end position="291"/>
    </location>
</feature>
<keyword evidence="6 8" id="KW-0472">Membrane</keyword>
<evidence type="ECO:0000313" key="12">
    <source>
        <dbReference type="Proteomes" id="UP000054024"/>
    </source>
</evidence>
<dbReference type="InterPro" id="IPR036640">
    <property type="entry name" value="ABC1_TM_sf"/>
</dbReference>
<sequence length="584" mass="60816">MSPELAATHGPVWKEVTTDRGALCRLAGWSALSVLPVLVQGHMIRLASDRGFLAGTPRDGVAYLVLAMAAFVLGALATRHTLRSLTQIVEPLRDRLMRRVITAEIHGAVDSPHRTGSSAVARLAGQIEVVRDLVGGLLASALSLVFTTVAATLGLLALHPLLAALIIVPVLAALALVTALVPVLYSRQRKVLYAEEEVAAITTWAVEGTRDAIACGAEDRVAADVLDAVERQADCERALARAQALRTAAVAIGLHLPPLLLIAAAGSLTGHGITAGALLGAGAYILSGIAPALRQFVSAVGSSGLKLAVVMQKVAAAGSRPASRAHGTKPPQAPRGSDLELRDVSFGYGPHARVIDALSLRLEPGSRLAVVGPSGVGKSTLADLITGALTPDTGHVLLGGVPVNTLSGQARRDHIAVVPQDAYVFAGTLRDNLTYLAPHTTDHDLDTALSRFRLGPLAERLGGNDTPFDPNSLSAGERQLIALARADLQAAPVIVLDEATSALDADAEARAEQAVYARGGTVVVIAHRISSAMRADAILVLDAERADIGTHDELLKRSPLYADLVGHWHGTTTPPDHKPTPVTL</sequence>
<keyword evidence="12" id="KW-1185">Reference proteome</keyword>
<keyword evidence="3" id="KW-0547">Nucleotide-binding</keyword>
<evidence type="ECO:0000256" key="6">
    <source>
        <dbReference type="ARBA" id="ARBA00023136"/>
    </source>
</evidence>
<protein>
    <recommendedName>
        <fullName evidence="13">ABC transporter ATP-binding protein</fullName>
    </recommendedName>
</protein>
<dbReference type="Proteomes" id="UP000054024">
    <property type="component" value="Unassembled WGS sequence"/>
</dbReference>
<dbReference type="Gene3D" id="1.20.1560.10">
    <property type="entry name" value="ABC transporter type 1, transmembrane domain"/>
    <property type="match status" value="1"/>
</dbReference>
<dbReference type="Pfam" id="PF00664">
    <property type="entry name" value="ABC_membrane"/>
    <property type="match status" value="1"/>
</dbReference>
<dbReference type="EMBL" id="LMWJ01000010">
    <property type="protein sequence ID" value="KUM76086.1"/>
    <property type="molecule type" value="Genomic_DNA"/>
</dbReference>
<keyword evidence="4" id="KW-0067">ATP-binding</keyword>
<dbReference type="AlphaFoldDB" id="A0A117PAH2"/>
<dbReference type="InterPro" id="IPR027417">
    <property type="entry name" value="P-loop_NTPase"/>
</dbReference>
<dbReference type="CDD" id="cd03228">
    <property type="entry name" value="ABCC_MRP_Like"/>
    <property type="match status" value="1"/>
</dbReference>
<dbReference type="GO" id="GO:0016887">
    <property type="term" value="F:ATP hydrolysis activity"/>
    <property type="evidence" value="ECO:0007669"/>
    <property type="project" value="InterPro"/>
</dbReference>
<feature type="transmembrane region" description="Helical" evidence="8">
    <location>
        <begin position="60"/>
        <end position="78"/>
    </location>
</feature>
<reference evidence="11 12" key="1">
    <citation type="submission" date="2015-10" db="EMBL/GenBank/DDBJ databases">
        <title>Draft genome sequence of Streptomyces curacoi DSM 40107, type strain for the species Streptomyces curacoi.</title>
        <authorList>
            <person name="Ruckert C."/>
            <person name="Winkler A."/>
            <person name="Kalinowski J."/>
            <person name="Kampfer P."/>
            <person name="Glaeser S."/>
        </authorList>
    </citation>
    <scope>NUCLEOTIDE SEQUENCE [LARGE SCALE GENOMIC DNA]</scope>
    <source>
        <strain evidence="11 12">DSM 40107</strain>
    </source>
</reference>
<dbReference type="PANTHER" id="PTHR24221:SF654">
    <property type="entry name" value="ATP-BINDING CASSETTE SUB-FAMILY B MEMBER 6"/>
    <property type="match status" value="1"/>
</dbReference>
<proteinExistence type="predicted"/>
<dbReference type="PROSITE" id="PS50893">
    <property type="entry name" value="ABC_TRANSPORTER_2"/>
    <property type="match status" value="1"/>
</dbReference>
<feature type="transmembrane region" description="Helical" evidence="8">
    <location>
        <begin position="133"/>
        <end position="156"/>
    </location>
</feature>
<feature type="transmembrane region" description="Helical" evidence="8">
    <location>
        <begin position="247"/>
        <end position="266"/>
    </location>
</feature>
<dbReference type="Pfam" id="PF00005">
    <property type="entry name" value="ABC_tran"/>
    <property type="match status" value="1"/>
</dbReference>
<keyword evidence="2 8" id="KW-0812">Transmembrane</keyword>
<feature type="domain" description="ABC transporter" evidence="9">
    <location>
        <begin position="339"/>
        <end position="568"/>
    </location>
</feature>
<evidence type="ECO:0000259" key="9">
    <source>
        <dbReference type="PROSITE" id="PS50893"/>
    </source>
</evidence>
<dbReference type="InterPro" id="IPR003439">
    <property type="entry name" value="ABC_transporter-like_ATP-bd"/>
</dbReference>
<name>A0A117PAH2_9ACTN</name>
<dbReference type="SMART" id="SM00382">
    <property type="entry name" value="AAA"/>
    <property type="match status" value="1"/>
</dbReference>
<dbReference type="GO" id="GO:0034040">
    <property type="term" value="F:ATPase-coupled lipid transmembrane transporter activity"/>
    <property type="evidence" value="ECO:0007669"/>
    <property type="project" value="TreeGrafter"/>
</dbReference>
<dbReference type="PANTHER" id="PTHR24221">
    <property type="entry name" value="ATP-BINDING CASSETTE SUB-FAMILY B"/>
    <property type="match status" value="1"/>
</dbReference>
<evidence type="ECO:0000256" key="3">
    <source>
        <dbReference type="ARBA" id="ARBA00022741"/>
    </source>
</evidence>
<evidence type="ECO:0000256" key="8">
    <source>
        <dbReference type="SAM" id="Phobius"/>
    </source>
</evidence>
<evidence type="ECO:0000256" key="1">
    <source>
        <dbReference type="ARBA" id="ARBA00004651"/>
    </source>
</evidence>
<dbReference type="InterPro" id="IPR003593">
    <property type="entry name" value="AAA+_ATPase"/>
</dbReference>
<keyword evidence="5 8" id="KW-1133">Transmembrane helix</keyword>
<feature type="transmembrane region" description="Helical" evidence="8">
    <location>
        <begin position="162"/>
        <end position="185"/>
    </location>
</feature>
<evidence type="ECO:0000259" key="10">
    <source>
        <dbReference type="PROSITE" id="PS50929"/>
    </source>
</evidence>
<comment type="caution">
    <text evidence="11">The sequence shown here is derived from an EMBL/GenBank/DDBJ whole genome shotgun (WGS) entry which is preliminary data.</text>
</comment>